<dbReference type="AlphaFoldDB" id="A0A8T3E9N1"/>
<dbReference type="OrthoDB" id="6512834at2759"/>
<name>A0A8T3E9N1_9TELE</name>
<evidence type="ECO:0000313" key="2">
    <source>
        <dbReference type="Proteomes" id="UP000829720"/>
    </source>
</evidence>
<comment type="caution">
    <text evidence="1">The sequence shown here is derived from an EMBL/GenBank/DDBJ whole genome shotgun (WGS) entry which is preliminary data.</text>
</comment>
<reference evidence="1" key="1">
    <citation type="submission" date="2021-01" db="EMBL/GenBank/DDBJ databases">
        <authorList>
            <person name="Zahm M."/>
            <person name="Roques C."/>
            <person name="Cabau C."/>
            <person name="Klopp C."/>
            <person name="Donnadieu C."/>
            <person name="Jouanno E."/>
            <person name="Lampietro C."/>
            <person name="Louis A."/>
            <person name="Herpin A."/>
            <person name="Echchiki A."/>
            <person name="Berthelot C."/>
            <person name="Parey E."/>
            <person name="Roest-Crollius H."/>
            <person name="Braasch I."/>
            <person name="Postlethwait J."/>
            <person name="Bobe J."/>
            <person name="Montfort J."/>
            <person name="Bouchez O."/>
            <person name="Begum T."/>
            <person name="Mejri S."/>
            <person name="Adams A."/>
            <person name="Chen W.-J."/>
            <person name="Guiguen Y."/>
        </authorList>
    </citation>
    <scope>NUCLEOTIDE SEQUENCE</scope>
    <source>
        <tissue evidence="1">Blood</tissue>
    </source>
</reference>
<proteinExistence type="predicted"/>
<dbReference type="EMBL" id="JAERUA010000001">
    <property type="protein sequence ID" value="KAI1904607.1"/>
    <property type="molecule type" value="Genomic_DNA"/>
</dbReference>
<dbReference type="Proteomes" id="UP000829720">
    <property type="component" value="Unassembled WGS sequence"/>
</dbReference>
<accession>A0A8T3E9N1</accession>
<protein>
    <submittedName>
        <fullName evidence="1">Uncharacterized protein</fullName>
    </submittedName>
</protein>
<gene>
    <name evidence="1" type="ORF">AGOR_G00007360</name>
</gene>
<keyword evidence="2" id="KW-1185">Reference proteome</keyword>
<sequence length="133" mass="15120">MQMRTPNGPLVKRMDLTFALRRKEVVETEPAISNMVERWPSLFTEDQVCMEFNRIERECWAAVDTAFTTKTTELTDIRTLVLGGLNVILGDNPTDFYKPGFDSNDGDSFRHIDLGILLIENEGVPLCISVQPR</sequence>
<organism evidence="1 2">
    <name type="scientific">Albula goreensis</name>
    <dbReference type="NCBI Taxonomy" id="1534307"/>
    <lineage>
        <taxon>Eukaryota</taxon>
        <taxon>Metazoa</taxon>
        <taxon>Chordata</taxon>
        <taxon>Craniata</taxon>
        <taxon>Vertebrata</taxon>
        <taxon>Euteleostomi</taxon>
        <taxon>Actinopterygii</taxon>
        <taxon>Neopterygii</taxon>
        <taxon>Teleostei</taxon>
        <taxon>Albuliformes</taxon>
        <taxon>Albulidae</taxon>
        <taxon>Albula</taxon>
    </lineage>
</organism>
<evidence type="ECO:0000313" key="1">
    <source>
        <dbReference type="EMBL" id="KAI1904607.1"/>
    </source>
</evidence>